<evidence type="ECO:0000313" key="1">
    <source>
        <dbReference type="EMBL" id="PRQ46762.1"/>
    </source>
</evidence>
<comment type="caution">
    <text evidence="1">The sequence shown here is derived from an EMBL/GenBank/DDBJ whole genome shotgun (WGS) entry which is preliminary data.</text>
</comment>
<dbReference type="InterPro" id="IPR011990">
    <property type="entry name" value="TPR-like_helical_dom_sf"/>
</dbReference>
<reference evidence="1 2" key="1">
    <citation type="journal article" date="2018" name="Nat. Genet.">
        <title>The Rosa genome provides new insights in the design of modern roses.</title>
        <authorList>
            <person name="Bendahmane M."/>
        </authorList>
    </citation>
    <scope>NUCLEOTIDE SEQUENCE [LARGE SCALE GENOMIC DNA]</scope>
    <source>
        <strain evidence="2">cv. Old Blush</strain>
    </source>
</reference>
<dbReference type="Gramene" id="PRQ46762">
    <property type="protein sequence ID" value="PRQ46762"/>
    <property type="gene ID" value="RchiOBHm_Chr2g0092511"/>
</dbReference>
<sequence>MHYFCGDASATELFELGVVMLRRKIYPAATKYLVQAIEKWDGDDQDLAQLATEGKKKYQLEKFVHLVICVYNALGVSCVRDRKLGDAYEQKKDFKSALNTFEEVLLFYSNNKVAQPRRDALKEQVKLYIDVLVKTNER</sequence>
<dbReference type="Gene3D" id="1.25.40.10">
    <property type="entry name" value="Tetratricopeptide repeat domain"/>
    <property type="match status" value="1"/>
</dbReference>
<evidence type="ECO:0000313" key="2">
    <source>
        <dbReference type="Proteomes" id="UP000238479"/>
    </source>
</evidence>
<organism evidence="1 2">
    <name type="scientific">Rosa chinensis</name>
    <name type="common">China rose</name>
    <dbReference type="NCBI Taxonomy" id="74649"/>
    <lineage>
        <taxon>Eukaryota</taxon>
        <taxon>Viridiplantae</taxon>
        <taxon>Streptophyta</taxon>
        <taxon>Embryophyta</taxon>
        <taxon>Tracheophyta</taxon>
        <taxon>Spermatophyta</taxon>
        <taxon>Magnoliopsida</taxon>
        <taxon>eudicotyledons</taxon>
        <taxon>Gunneridae</taxon>
        <taxon>Pentapetalae</taxon>
        <taxon>rosids</taxon>
        <taxon>fabids</taxon>
        <taxon>Rosales</taxon>
        <taxon>Rosaceae</taxon>
        <taxon>Rosoideae</taxon>
        <taxon>Rosoideae incertae sedis</taxon>
        <taxon>Rosa</taxon>
    </lineage>
</organism>
<proteinExistence type="predicted"/>
<dbReference type="EMBL" id="PDCK01000040">
    <property type="protein sequence ID" value="PRQ46762.1"/>
    <property type="molecule type" value="Genomic_DNA"/>
</dbReference>
<dbReference type="SUPFAM" id="SSF48452">
    <property type="entry name" value="TPR-like"/>
    <property type="match status" value="1"/>
</dbReference>
<gene>
    <name evidence="1" type="ORF">RchiOBHm_Chr2g0092511</name>
</gene>
<accession>A0A2P6RK06</accession>
<dbReference type="AlphaFoldDB" id="A0A2P6RK06"/>
<keyword evidence="2" id="KW-1185">Reference proteome</keyword>
<name>A0A2P6RK06_ROSCH</name>
<dbReference type="Proteomes" id="UP000238479">
    <property type="component" value="Chromosome 2"/>
</dbReference>
<dbReference type="STRING" id="74649.A0A2P6RK06"/>
<protein>
    <submittedName>
        <fullName evidence="1">Putative tetratricopeptide-like helical domain-containing protein</fullName>
    </submittedName>
</protein>